<dbReference type="EMBL" id="MN740992">
    <property type="protein sequence ID" value="QHU21719.1"/>
    <property type="molecule type" value="Genomic_DNA"/>
</dbReference>
<name>A0A6C0KVU8_9ZZZZ</name>
<sequence>MEDCHLCAHTPITRENTAAYLVSNKSQAEVPASLYKSRTLITVEPPTDFKTDTRFTAKARLNLTIAEATEFLNHKQAWREFLVTKDTKCGAIFDSTDIDSEKRTRQIVSFDLPKDWDVLFISATQYVLTRRAGSLLLNSCSQIHHPLTTYIKSIPFLKIIYLK</sequence>
<reference evidence="1" key="1">
    <citation type="journal article" date="2020" name="Nature">
        <title>Giant virus diversity and host interactions through global metagenomics.</title>
        <authorList>
            <person name="Schulz F."/>
            <person name="Roux S."/>
            <person name="Paez-Espino D."/>
            <person name="Jungbluth S."/>
            <person name="Walsh D.A."/>
            <person name="Denef V.J."/>
            <person name="McMahon K.D."/>
            <person name="Konstantinidis K.T."/>
            <person name="Eloe-Fadrosh E.A."/>
            <person name="Kyrpides N.C."/>
            <person name="Woyke T."/>
        </authorList>
    </citation>
    <scope>NUCLEOTIDE SEQUENCE</scope>
    <source>
        <strain evidence="1">GVMAG-S-3300013286-35</strain>
    </source>
</reference>
<organism evidence="1">
    <name type="scientific">viral metagenome</name>
    <dbReference type="NCBI Taxonomy" id="1070528"/>
    <lineage>
        <taxon>unclassified sequences</taxon>
        <taxon>metagenomes</taxon>
        <taxon>organismal metagenomes</taxon>
    </lineage>
</organism>
<dbReference type="AlphaFoldDB" id="A0A6C0KVU8"/>
<protein>
    <submittedName>
        <fullName evidence="1">Uncharacterized protein</fullName>
    </submittedName>
</protein>
<evidence type="ECO:0000313" key="1">
    <source>
        <dbReference type="EMBL" id="QHU21719.1"/>
    </source>
</evidence>
<proteinExistence type="predicted"/>
<accession>A0A6C0KVU8</accession>